<name>W5TEN1_9NOCA</name>
<dbReference type="STRING" id="1415166.NONO_c26360"/>
<dbReference type="EMBL" id="CP006850">
    <property type="protein sequence ID" value="AHH17428.1"/>
    <property type="molecule type" value="Genomic_DNA"/>
</dbReference>
<evidence type="ECO:0000313" key="2">
    <source>
        <dbReference type="Proteomes" id="UP000019150"/>
    </source>
</evidence>
<dbReference type="Proteomes" id="UP000019150">
    <property type="component" value="Chromosome"/>
</dbReference>
<dbReference type="HOGENOM" id="CLU_2845430_0_0_11"/>
<sequence>MPVSGPFRPGGVSAVGERKSALAAEDLAHIEQVVEQRLPGPHRTLIEIAMTIVDYYQEHPERIPK</sequence>
<dbReference type="KEGG" id="nno:NONO_c26360"/>
<gene>
    <name evidence="1" type="ORF">NONO_c26360</name>
</gene>
<dbReference type="AlphaFoldDB" id="W5TEN1"/>
<evidence type="ECO:0000313" key="1">
    <source>
        <dbReference type="EMBL" id="AHH17428.1"/>
    </source>
</evidence>
<organism evidence="1 2">
    <name type="scientific">Nocardia nova SH22a</name>
    <dbReference type="NCBI Taxonomy" id="1415166"/>
    <lineage>
        <taxon>Bacteria</taxon>
        <taxon>Bacillati</taxon>
        <taxon>Actinomycetota</taxon>
        <taxon>Actinomycetes</taxon>
        <taxon>Mycobacteriales</taxon>
        <taxon>Nocardiaceae</taxon>
        <taxon>Nocardia</taxon>
    </lineage>
</organism>
<keyword evidence="2" id="KW-1185">Reference proteome</keyword>
<reference evidence="1 2" key="1">
    <citation type="journal article" date="2014" name="Appl. Environ. Microbiol.">
        <title>Insights into the Microbial Degradation of Rubber and Gutta-Percha by Analysis of the Complete Genome of Nocardia nova SH22a.</title>
        <authorList>
            <person name="Luo Q."/>
            <person name="Hiessl S."/>
            <person name="Poehlein A."/>
            <person name="Daniel R."/>
            <person name="Steinbuchel A."/>
        </authorList>
    </citation>
    <scope>NUCLEOTIDE SEQUENCE [LARGE SCALE GENOMIC DNA]</scope>
    <source>
        <strain evidence="1">SH22a</strain>
    </source>
</reference>
<protein>
    <submittedName>
        <fullName evidence="1">Uncharacterized protein</fullName>
    </submittedName>
</protein>
<proteinExistence type="predicted"/>
<dbReference type="PATRIC" id="fig|1415166.3.peg.2699"/>
<accession>W5TEN1</accession>